<name>A0A1Y2SEH9_9GAMM</name>
<keyword evidence="1" id="KW-0732">Signal</keyword>
<evidence type="ECO:0000256" key="1">
    <source>
        <dbReference type="SAM" id="SignalP"/>
    </source>
</evidence>
<dbReference type="OrthoDB" id="6572071at2"/>
<dbReference type="AlphaFoldDB" id="A0A1Y2SEH9"/>
<reference evidence="2 3" key="1">
    <citation type="submission" date="2016-10" db="EMBL/GenBank/DDBJ databases">
        <title>Systematic genetic and metabolomic analysis of Xenorhabdus and Photorhabdus spp., highlights the requirements for a dual symbiotic and pathogenic life style.</title>
        <authorList>
            <person name="Tobias N.J."/>
            <person name="Wolff H."/>
            <person name="Djahanschiri B."/>
            <person name="Pidot S.J."/>
            <person name="Stinear T.P."/>
            <person name="Ebersberger I."/>
            <person name="Bode H.B."/>
        </authorList>
    </citation>
    <scope>NUCLEOTIDE SEQUENCE [LARGE SCALE GENOMIC DNA]</scope>
    <source>
        <strain evidence="2 3">DSM 22392</strain>
    </source>
</reference>
<proteinExistence type="predicted"/>
<keyword evidence="3" id="KW-1185">Reference proteome</keyword>
<sequence>MLYSKYLTYLGASCLLLSAFAQAQAPSQQLSPSQKQYLQQQINEQTTDKSALPMVKDWSDAKKVAEFICRPFALPIIKQHYKDADKVFLGDVSPDSMRLEHSSELNGIGMYRTDDGWHDIRFSCKLNAAGKAQSFKFEKIVTPKLQTGPGPVVPPHKEK</sequence>
<dbReference type="RefSeq" id="WP_086109429.1">
    <property type="nucleotide sequence ID" value="NZ_CAWNGD010000013.1"/>
</dbReference>
<evidence type="ECO:0000313" key="3">
    <source>
        <dbReference type="Proteomes" id="UP000194350"/>
    </source>
</evidence>
<comment type="caution">
    <text evidence="2">The sequence shown here is derived from an EMBL/GenBank/DDBJ whole genome shotgun (WGS) entry which is preliminary data.</text>
</comment>
<evidence type="ECO:0008006" key="4">
    <source>
        <dbReference type="Google" id="ProtNLM"/>
    </source>
</evidence>
<dbReference type="STRING" id="351656.Xvie_02293"/>
<dbReference type="Proteomes" id="UP000194350">
    <property type="component" value="Unassembled WGS sequence"/>
</dbReference>
<protein>
    <recommendedName>
        <fullName evidence="4">DUF930 domain-containing protein</fullName>
    </recommendedName>
</protein>
<accession>A0A1Y2SEH9</accession>
<feature type="chain" id="PRO_5012982996" description="DUF930 domain-containing protein" evidence="1">
    <location>
        <begin position="24"/>
        <end position="159"/>
    </location>
</feature>
<organism evidence="2 3">
    <name type="scientific">Xenorhabdus vietnamensis</name>
    <dbReference type="NCBI Taxonomy" id="351656"/>
    <lineage>
        <taxon>Bacteria</taxon>
        <taxon>Pseudomonadati</taxon>
        <taxon>Pseudomonadota</taxon>
        <taxon>Gammaproteobacteria</taxon>
        <taxon>Enterobacterales</taxon>
        <taxon>Morganellaceae</taxon>
        <taxon>Xenorhabdus</taxon>
    </lineage>
</organism>
<gene>
    <name evidence="2" type="ORF">Xvie_02293</name>
</gene>
<feature type="signal peptide" evidence="1">
    <location>
        <begin position="1"/>
        <end position="23"/>
    </location>
</feature>
<evidence type="ECO:0000313" key="2">
    <source>
        <dbReference type="EMBL" id="OTA15956.1"/>
    </source>
</evidence>
<dbReference type="EMBL" id="MUBJ01000011">
    <property type="protein sequence ID" value="OTA15956.1"/>
    <property type="molecule type" value="Genomic_DNA"/>
</dbReference>